<evidence type="ECO:0000313" key="1">
    <source>
        <dbReference type="EMBL" id="KKL81506.1"/>
    </source>
</evidence>
<sequence>MEGLKIDQYSLHHLDVPSETATSVSLDKAHKDLEEYVVDLVQEILTLKRGRFFEFSSKTEEVPARILKMGTDDEWSEHADIVAKKLIREEVDRQKKVEGIADIRKGSLLQVYAEHNSGSLILFIKIDHEKIVDASALSIRSGLPVKKDRVQKSCLARFSTADELEDLIISDSNSTISEYWWKNFLACKEKQSSKTNTSNAYVNIDNLLRRRLRKKFPADYHYLKNDLNSYFANNDGFVFQEVVDLFSNYKPENKELEAKMPEIVSSLEKLPEEKNFDRQFDLETSGIRSKIRHKVHLAENFELRLNGDVPDLDDIVDTGSDDKGKFIKIYSESGYREFYKKKEDN</sequence>
<protein>
    <recommendedName>
        <fullName evidence="2">Nucleoid-associated protein NdpA</fullName>
    </recommendedName>
</protein>
<reference evidence="1" key="1">
    <citation type="journal article" date="2015" name="Nature">
        <title>Complex archaea that bridge the gap between prokaryotes and eukaryotes.</title>
        <authorList>
            <person name="Spang A."/>
            <person name="Saw J.H."/>
            <person name="Jorgensen S.L."/>
            <person name="Zaremba-Niedzwiedzka K."/>
            <person name="Martijn J."/>
            <person name="Lind A.E."/>
            <person name="van Eijk R."/>
            <person name="Schleper C."/>
            <person name="Guy L."/>
            <person name="Ettema T.J."/>
        </authorList>
    </citation>
    <scope>NUCLEOTIDE SEQUENCE</scope>
</reference>
<gene>
    <name evidence="1" type="ORF">LCGC14_1994070</name>
</gene>
<name>A0A0F9FT78_9ZZZZ</name>
<comment type="caution">
    <text evidence="1">The sequence shown here is derived from an EMBL/GenBank/DDBJ whole genome shotgun (WGS) entry which is preliminary data.</text>
</comment>
<proteinExistence type="predicted"/>
<dbReference type="EMBL" id="LAZR01022541">
    <property type="protein sequence ID" value="KKL81506.1"/>
    <property type="molecule type" value="Genomic_DNA"/>
</dbReference>
<dbReference type="AlphaFoldDB" id="A0A0F9FT78"/>
<organism evidence="1">
    <name type="scientific">marine sediment metagenome</name>
    <dbReference type="NCBI Taxonomy" id="412755"/>
    <lineage>
        <taxon>unclassified sequences</taxon>
        <taxon>metagenomes</taxon>
        <taxon>ecological metagenomes</taxon>
    </lineage>
</organism>
<accession>A0A0F9FT78</accession>
<evidence type="ECO:0008006" key="2">
    <source>
        <dbReference type="Google" id="ProtNLM"/>
    </source>
</evidence>